<organism evidence="1 2">
    <name type="scientific">Vavraia culicis (isolate floridensis)</name>
    <name type="common">Microsporidian parasite</name>
    <dbReference type="NCBI Taxonomy" id="948595"/>
    <lineage>
        <taxon>Eukaryota</taxon>
        <taxon>Fungi</taxon>
        <taxon>Fungi incertae sedis</taxon>
        <taxon>Microsporidia</taxon>
        <taxon>Pleistophoridae</taxon>
        <taxon>Vavraia</taxon>
    </lineage>
</organism>
<evidence type="ECO:0000313" key="1">
    <source>
        <dbReference type="EMBL" id="ELA45861.1"/>
    </source>
</evidence>
<dbReference type="RefSeq" id="XP_008075660.1">
    <property type="nucleotide sequence ID" value="XM_008077469.1"/>
</dbReference>
<protein>
    <submittedName>
        <fullName evidence="1">Uncharacterized protein</fullName>
    </submittedName>
</protein>
<accession>L2GQE0</accession>
<dbReference type="OMA" id="CNENNND"/>
<name>L2GQE0_VAVCU</name>
<keyword evidence="2" id="KW-1185">Reference proteome</keyword>
<dbReference type="EMBL" id="GL877503">
    <property type="protein sequence ID" value="ELA45861.1"/>
    <property type="molecule type" value="Genomic_DNA"/>
</dbReference>
<sequence>MKLSQKRGYDKDVPTFDTDEICALVKYLSLFDEYGRRAIACAVCVHLLNNPELLQKMKNYKNDPNNGQYNESTMLLSKYIFGSNNTATQLRKTIKSYLGLSLVDGSKSWASISGKSKFYGYHYRTVNSHKFTLAFLFDKLDMNYEWLLNNKEILDSEFNVSNSDSPYTVSIDGLISHDYIENETLKRTLEAVTTSKFLTGTNVDSLTLEFSDIHTNVDLSFLNNIKAPVTVICNRCSYTFIQSIPKHVKVVVFITKNIPDYAFNNIVKNVVKLKFQSLEIRENVVFPDHVESIEIDNCNAHKDVTLMINEKCEHVKISNTPVKIVLPCVMGSGIMLKHLCFEYNVDKEQKSLKLQVADINSTVKIDATIDAVRFEDVNVSAGSCVIFSEENKNLKILQSTGMFNLKQFIGIEQCFNKGMKIEVTPIIHSTHNLSKIALYDFRFVKRVELPNKYEEVELDHVLTDENVEIVLNKACKKLVIRGCRVVINAQNVDELDSLCIQFCALEKSNIVFVGLKRVNHISLIDICHSMDVITTILAGLEEVKHLEFESKYPRMMSKVFGEHNKELLMNIVSTENYINDLNFELRYSAIKDKEPVLFLFEMSNIMVNLILKAVLSEKVMNTVSKLEFTSVAIDADNCKSLGKWSNLEILRICPEIITNEFFYNLPMNLKLLNITDL</sequence>
<dbReference type="AlphaFoldDB" id="L2GQE0"/>
<gene>
    <name evidence="1" type="ORF">VCUG_02651</name>
</gene>
<dbReference type="Proteomes" id="UP000011081">
    <property type="component" value="Unassembled WGS sequence"/>
</dbReference>
<feature type="non-terminal residue" evidence="1">
    <location>
        <position position="677"/>
    </location>
</feature>
<dbReference type="InParanoid" id="L2GQE0"/>
<dbReference type="GeneID" id="19880511"/>
<dbReference type="VEuPathDB" id="MicrosporidiaDB:VCUG_02651"/>
<proteinExistence type="predicted"/>
<evidence type="ECO:0000313" key="2">
    <source>
        <dbReference type="Proteomes" id="UP000011081"/>
    </source>
</evidence>
<dbReference type="HOGENOM" id="CLU_012976_0_0_1"/>
<reference evidence="2" key="1">
    <citation type="submission" date="2011-03" db="EMBL/GenBank/DDBJ databases">
        <title>The genome sequence of Vavraia culicis strain floridensis.</title>
        <authorList>
            <consortium name="The Broad Institute Genome Sequencing Platform"/>
            <person name="Cuomo C."/>
            <person name="Becnel J."/>
            <person name="Sanscrainte N."/>
            <person name="Young S.K."/>
            <person name="Zeng Q."/>
            <person name="Gargeya S."/>
            <person name="Fitzgerald M."/>
            <person name="Haas B."/>
            <person name="Abouelleil A."/>
            <person name="Alvarado L."/>
            <person name="Arachchi H.M."/>
            <person name="Berlin A."/>
            <person name="Chapman S.B."/>
            <person name="Gearin G."/>
            <person name="Goldberg J."/>
            <person name="Griggs A."/>
            <person name="Gujja S."/>
            <person name="Hansen M."/>
            <person name="Heiman D."/>
            <person name="Howarth C."/>
            <person name="Larimer J."/>
            <person name="Lui A."/>
            <person name="MacDonald P.J.P."/>
            <person name="McCowen C."/>
            <person name="Montmayeur A."/>
            <person name="Murphy C."/>
            <person name="Neiman D."/>
            <person name="Pearson M."/>
            <person name="Priest M."/>
            <person name="Roberts A."/>
            <person name="Saif S."/>
            <person name="Shea T."/>
            <person name="Sisk P."/>
            <person name="Stolte C."/>
            <person name="Sykes S."/>
            <person name="Wortman J."/>
            <person name="Nusbaum C."/>
            <person name="Birren B."/>
        </authorList>
    </citation>
    <scope>NUCLEOTIDE SEQUENCE [LARGE SCALE GENOMIC DNA]</scope>
    <source>
        <strain evidence="2">floridensis</strain>
    </source>
</reference>